<evidence type="ECO:0000313" key="3">
    <source>
        <dbReference type="Proteomes" id="UP001595923"/>
    </source>
</evidence>
<evidence type="ECO:0008006" key="4">
    <source>
        <dbReference type="Google" id="ProtNLM"/>
    </source>
</evidence>
<feature type="transmembrane region" description="Helical" evidence="1">
    <location>
        <begin position="35"/>
        <end position="54"/>
    </location>
</feature>
<accession>A0ABV9E085</accession>
<keyword evidence="1" id="KW-0812">Transmembrane</keyword>
<dbReference type="Proteomes" id="UP001595923">
    <property type="component" value="Unassembled WGS sequence"/>
</dbReference>
<name>A0ABV9E085_9ACTN</name>
<evidence type="ECO:0000313" key="2">
    <source>
        <dbReference type="EMBL" id="MFC4564472.1"/>
    </source>
</evidence>
<organism evidence="2 3">
    <name type="scientific">Nocardiopsis mangrovi</name>
    <dbReference type="NCBI Taxonomy" id="1179818"/>
    <lineage>
        <taxon>Bacteria</taxon>
        <taxon>Bacillati</taxon>
        <taxon>Actinomycetota</taxon>
        <taxon>Actinomycetes</taxon>
        <taxon>Streptosporangiales</taxon>
        <taxon>Nocardiopsidaceae</taxon>
        <taxon>Nocardiopsis</taxon>
    </lineage>
</organism>
<dbReference type="PROSITE" id="PS51257">
    <property type="entry name" value="PROKAR_LIPOPROTEIN"/>
    <property type="match status" value="1"/>
</dbReference>
<feature type="transmembrane region" description="Helical" evidence="1">
    <location>
        <begin position="9"/>
        <end position="29"/>
    </location>
</feature>
<dbReference type="RefSeq" id="WP_378577603.1">
    <property type="nucleotide sequence ID" value="NZ_JBHSFQ010000024.1"/>
</dbReference>
<keyword evidence="3" id="KW-1185">Reference proteome</keyword>
<reference evidence="3" key="1">
    <citation type="journal article" date="2019" name="Int. J. Syst. Evol. Microbiol.">
        <title>The Global Catalogue of Microorganisms (GCM) 10K type strain sequencing project: providing services to taxonomists for standard genome sequencing and annotation.</title>
        <authorList>
            <consortium name="The Broad Institute Genomics Platform"/>
            <consortium name="The Broad Institute Genome Sequencing Center for Infectious Disease"/>
            <person name="Wu L."/>
            <person name="Ma J."/>
        </authorList>
    </citation>
    <scope>NUCLEOTIDE SEQUENCE [LARGE SCALE GENOMIC DNA]</scope>
    <source>
        <strain evidence="3">XZYJ18</strain>
    </source>
</reference>
<keyword evidence="1" id="KW-0472">Membrane</keyword>
<comment type="caution">
    <text evidence="2">The sequence shown here is derived from an EMBL/GenBank/DDBJ whole genome shotgun (WGS) entry which is preliminary data.</text>
</comment>
<protein>
    <recommendedName>
        <fullName evidence="4">DUF2530 domain-containing protein</fullName>
    </recommendedName>
</protein>
<evidence type="ECO:0000256" key="1">
    <source>
        <dbReference type="SAM" id="Phobius"/>
    </source>
</evidence>
<dbReference type="EMBL" id="JBHSFQ010000024">
    <property type="protein sequence ID" value="MFC4564472.1"/>
    <property type="molecule type" value="Genomic_DNA"/>
</dbReference>
<gene>
    <name evidence="2" type="ORF">ACFO4E_21645</name>
</gene>
<sequence>MEDTVRRDAVTLAVVGVVWLAIGCVLLPGTGWITWTAFAAAAVFLVLAAVRAVALRRARGRHASEDPAP</sequence>
<proteinExistence type="predicted"/>
<keyword evidence="1" id="KW-1133">Transmembrane helix</keyword>